<dbReference type="InterPro" id="IPR001466">
    <property type="entry name" value="Beta-lactam-related"/>
</dbReference>
<name>A0ABZ2M4K8_9BACT</name>
<protein>
    <submittedName>
        <fullName evidence="3">Beta-lactamase family protein</fullName>
    </submittedName>
</protein>
<evidence type="ECO:0000313" key="3">
    <source>
        <dbReference type="EMBL" id="WXB17455.1"/>
    </source>
</evidence>
<feature type="domain" description="Beta-lactamase-related" evidence="2">
    <location>
        <begin position="63"/>
        <end position="416"/>
    </location>
</feature>
<feature type="signal peptide" evidence="1">
    <location>
        <begin position="1"/>
        <end position="21"/>
    </location>
</feature>
<dbReference type="SUPFAM" id="SSF56601">
    <property type="entry name" value="beta-lactamase/transpeptidase-like"/>
    <property type="match status" value="1"/>
</dbReference>
<reference evidence="3 4" key="1">
    <citation type="submission" date="2021-12" db="EMBL/GenBank/DDBJ databases">
        <title>Discovery of the Pendulisporaceae a myxobacterial family with distinct sporulation behavior and unique specialized metabolism.</title>
        <authorList>
            <person name="Garcia R."/>
            <person name="Popoff A."/>
            <person name="Bader C.D."/>
            <person name="Loehr J."/>
            <person name="Walesch S."/>
            <person name="Walt C."/>
            <person name="Boldt J."/>
            <person name="Bunk B."/>
            <person name="Haeckl F.J.F.P.J."/>
            <person name="Gunesch A.P."/>
            <person name="Birkelbach J."/>
            <person name="Nuebel U."/>
            <person name="Pietschmann T."/>
            <person name="Bach T."/>
            <person name="Mueller R."/>
        </authorList>
    </citation>
    <scope>NUCLEOTIDE SEQUENCE [LARGE SCALE GENOMIC DNA]</scope>
    <source>
        <strain evidence="3 4">MSr11954</strain>
    </source>
</reference>
<proteinExistence type="predicted"/>
<keyword evidence="4" id="KW-1185">Reference proteome</keyword>
<dbReference type="Pfam" id="PF00144">
    <property type="entry name" value="Beta-lactamase"/>
    <property type="match status" value="1"/>
</dbReference>
<keyword evidence="1" id="KW-0732">Signal</keyword>
<dbReference type="Gene3D" id="3.40.710.10">
    <property type="entry name" value="DD-peptidase/beta-lactamase superfamily"/>
    <property type="match status" value="1"/>
</dbReference>
<gene>
    <name evidence="3" type="ORF">LZC94_09260</name>
</gene>
<sequence length="436" mass="45992">MKFVAGALTALSLPALLLACAATEPPPAATSSRVFSAAALTSEVDGYHAQGERPAPDDRTRRVDAVIDTAIAEGRIVGTVTIALQDGKVVYQRAAGFADREAKKPMREDTVFRLASATKAIVSATTLALVEKGAIGLDDPVTKWLPEFRPHLASGKIPVITVRQLLTHTSGINYGFLEGKDGPYHRARVSDGLDQPGLSLEENLARLNKVPLLFEPGTQWNYSLSTDVLGAVIAKAAGAPLPEVVQRYVTGPLDLEASFAAPDPARLATPYADGKPRAVRMVDPQLVPFGSAVISFSPARVFDPKSYASGGAGMNGTAQAYVKFLETLRTGGGKILRPESVALLSTNQIGDLDVFGSGGTKGFGLGFSVIKKPIPNNPSAPGTYQWGGAWGHNYFVDPTNKLTVVILTNTAVAGMEGEFPDAVRRAIYGTGETHAK</sequence>
<dbReference type="RefSeq" id="WP_394827088.1">
    <property type="nucleotide sequence ID" value="NZ_CP089984.1"/>
</dbReference>
<organism evidence="3 4">
    <name type="scientific">Pendulispora albinea</name>
    <dbReference type="NCBI Taxonomy" id="2741071"/>
    <lineage>
        <taxon>Bacteria</taxon>
        <taxon>Pseudomonadati</taxon>
        <taxon>Myxococcota</taxon>
        <taxon>Myxococcia</taxon>
        <taxon>Myxococcales</taxon>
        <taxon>Sorangiineae</taxon>
        <taxon>Pendulisporaceae</taxon>
        <taxon>Pendulispora</taxon>
    </lineage>
</organism>
<dbReference type="EMBL" id="CP089984">
    <property type="protein sequence ID" value="WXB17455.1"/>
    <property type="molecule type" value="Genomic_DNA"/>
</dbReference>
<dbReference type="InterPro" id="IPR012338">
    <property type="entry name" value="Beta-lactam/transpept-like"/>
</dbReference>
<evidence type="ECO:0000259" key="2">
    <source>
        <dbReference type="Pfam" id="PF00144"/>
    </source>
</evidence>
<dbReference type="PANTHER" id="PTHR43283">
    <property type="entry name" value="BETA-LACTAMASE-RELATED"/>
    <property type="match status" value="1"/>
</dbReference>
<evidence type="ECO:0000313" key="4">
    <source>
        <dbReference type="Proteomes" id="UP001370348"/>
    </source>
</evidence>
<evidence type="ECO:0000256" key="1">
    <source>
        <dbReference type="SAM" id="SignalP"/>
    </source>
</evidence>
<dbReference type="InterPro" id="IPR050789">
    <property type="entry name" value="Diverse_Enzym_Activities"/>
</dbReference>
<dbReference type="Proteomes" id="UP001370348">
    <property type="component" value="Chromosome"/>
</dbReference>
<dbReference type="PANTHER" id="PTHR43283:SF3">
    <property type="entry name" value="BETA-LACTAMASE FAMILY PROTEIN (AFU_ORTHOLOGUE AFUA_5G07500)"/>
    <property type="match status" value="1"/>
</dbReference>
<dbReference type="PROSITE" id="PS51257">
    <property type="entry name" value="PROKAR_LIPOPROTEIN"/>
    <property type="match status" value="1"/>
</dbReference>
<accession>A0ABZ2M4K8</accession>
<feature type="chain" id="PRO_5047392986" evidence="1">
    <location>
        <begin position="22"/>
        <end position="436"/>
    </location>
</feature>